<comment type="caution">
    <text evidence="5">The sequence shown here is derived from an EMBL/GenBank/DDBJ whole genome shotgun (WGS) entry which is preliminary data.</text>
</comment>
<dbReference type="Gene3D" id="1.10.10.10">
    <property type="entry name" value="Winged helix-like DNA-binding domain superfamily/Winged helix DNA-binding domain"/>
    <property type="match status" value="1"/>
</dbReference>
<dbReference type="InterPro" id="IPR036390">
    <property type="entry name" value="WH_DNA-bd_sf"/>
</dbReference>
<evidence type="ECO:0000313" key="6">
    <source>
        <dbReference type="Proteomes" id="UP000037146"/>
    </source>
</evidence>
<dbReference type="SUPFAM" id="SSF46785">
    <property type="entry name" value="Winged helix' DNA-binding domain"/>
    <property type="match status" value="1"/>
</dbReference>
<evidence type="ECO:0000256" key="2">
    <source>
        <dbReference type="ARBA" id="ARBA00023125"/>
    </source>
</evidence>
<dbReference type="STRING" id="1679170.AC625_01165"/>
<gene>
    <name evidence="5" type="ORF">AC625_01165</name>
</gene>
<dbReference type="GO" id="GO:0003700">
    <property type="term" value="F:DNA-binding transcription factor activity"/>
    <property type="evidence" value="ECO:0007669"/>
    <property type="project" value="InterPro"/>
</dbReference>
<evidence type="ECO:0000313" key="5">
    <source>
        <dbReference type="EMBL" id="KMY52168.1"/>
    </source>
</evidence>
<dbReference type="PANTHER" id="PTHR42756:SF1">
    <property type="entry name" value="TRANSCRIPTIONAL REPRESSOR OF EMRAB OPERON"/>
    <property type="match status" value="1"/>
</dbReference>
<reference evidence="6" key="1">
    <citation type="submission" date="2015-07" db="EMBL/GenBank/DDBJ databases">
        <title>Genome sequencing project for genomic taxonomy and phylogenomics of Bacillus-like bacteria.</title>
        <authorList>
            <person name="Liu B."/>
            <person name="Wang J."/>
            <person name="Zhu Y."/>
            <person name="Liu G."/>
            <person name="Chen Q."/>
            <person name="Chen Z."/>
            <person name="Lan J."/>
            <person name="Che J."/>
            <person name="Ge C."/>
            <person name="Shi H."/>
            <person name="Pan Z."/>
            <person name="Liu X."/>
        </authorList>
    </citation>
    <scope>NUCLEOTIDE SEQUENCE [LARGE SCALE GENOMIC DNA]</scope>
    <source>
        <strain evidence="6">FJAT-27997</strain>
    </source>
</reference>
<keyword evidence="2" id="KW-0238">DNA-binding</keyword>
<dbReference type="InterPro" id="IPR000835">
    <property type="entry name" value="HTH_MarR-typ"/>
</dbReference>
<sequence>MLENLSQSLHKYGMRTVLFQQNMAQKMGVVHTDLKTAEILNETGPITAGELSRITGLSSGSVTALIDRLEKTGYVMREKDEEDRRRVMITPIQKRQQQIKDHFVSLAEATKEACSTYNKEELAVILSFVEKVTKIMDHENEKLMVERENGN</sequence>
<dbReference type="Pfam" id="PF01047">
    <property type="entry name" value="MarR"/>
    <property type="match status" value="1"/>
</dbReference>
<dbReference type="PRINTS" id="PR00598">
    <property type="entry name" value="HTHMARR"/>
</dbReference>
<feature type="domain" description="HTH marR-type" evidence="4">
    <location>
        <begin position="1"/>
        <end position="134"/>
    </location>
</feature>
<evidence type="ECO:0000256" key="3">
    <source>
        <dbReference type="ARBA" id="ARBA00023163"/>
    </source>
</evidence>
<dbReference type="GO" id="GO:0003677">
    <property type="term" value="F:DNA binding"/>
    <property type="evidence" value="ECO:0007669"/>
    <property type="project" value="UniProtKB-KW"/>
</dbReference>
<dbReference type="PATRIC" id="fig|1679170.3.peg.220"/>
<dbReference type="PANTHER" id="PTHR42756">
    <property type="entry name" value="TRANSCRIPTIONAL REGULATOR, MARR"/>
    <property type="match status" value="1"/>
</dbReference>
<dbReference type="EMBL" id="LFZW01000001">
    <property type="protein sequence ID" value="KMY52168.1"/>
    <property type="molecule type" value="Genomic_DNA"/>
</dbReference>
<keyword evidence="6" id="KW-1185">Reference proteome</keyword>
<keyword evidence="3" id="KW-0804">Transcription</keyword>
<dbReference type="AlphaFoldDB" id="A0A0K9GZT3"/>
<evidence type="ECO:0000259" key="4">
    <source>
        <dbReference type="PROSITE" id="PS50995"/>
    </source>
</evidence>
<dbReference type="PROSITE" id="PS50995">
    <property type="entry name" value="HTH_MARR_2"/>
    <property type="match status" value="1"/>
</dbReference>
<name>A0A0K9GZT3_9BACI</name>
<organism evidence="5 6">
    <name type="scientific">Peribacillus loiseleuriae</name>
    <dbReference type="NCBI Taxonomy" id="1679170"/>
    <lineage>
        <taxon>Bacteria</taxon>
        <taxon>Bacillati</taxon>
        <taxon>Bacillota</taxon>
        <taxon>Bacilli</taxon>
        <taxon>Bacillales</taxon>
        <taxon>Bacillaceae</taxon>
        <taxon>Peribacillus</taxon>
    </lineage>
</organism>
<dbReference type="SMART" id="SM00347">
    <property type="entry name" value="HTH_MARR"/>
    <property type="match status" value="1"/>
</dbReference>
<protein>
    <submittedName>
        <fullName evidence="5">MarR family transcriptional regulator</fullName>
    </submittedName>
</protein>
<dbReference type="Proteomes" id="UP000037146">
    <property type="component" value="Unassembled WGS sequence"/>
</dbReference>
<accession>A0A0K9GZT3</accession>
<keyword evidence="1" id="KW-0805">Transcription regulation</keyword>
<dbReference type="InterPro" id="IPR036388">
    <property type="entry name" value="WH-like_DNA-bd_sf"/>
</dbReference>
<proteinExistence type="predicted"/>
<evidence type="ECO:0000256" key="1">
    <source>
        <dbReference type="ARBA" id="ARBA00023015"/>
    </source>
</evidence>